<dbReference type="Proteomes" id="UP000028486">
    <property type="component" value="Chromosome"/>
</dbReference>
<dbReference type="PANTHER" id="PTHR21666:SF289">
    <property type="entry name" value="L-ALA--D-GLU ENDOPEPTIDASE"/>
    <property type="match status" value="1"/>
</dbReference>
<proteinExistence type="predicted"/>
<keyword evidence="3" id="KW-0472">Membrane</keyword>
<keyword evidence="2" id="KW-0175">Coiled coil</keyword>
<dbReference type="FunFam" id="2.70.70.10:FF:000006">
    <property type="entry name" value="M23 family peptidase"/>
    <property type="match status" value="1"/>
</dbReference>
<name>A0A076FAX4_9BACT</name>
<dbReference type="CDD" id="cd12797">
    <property type="entry name" value="M23_peptidase"/>
    <property type="match status" value="1"/>
</dbReference>
<evidence type="ECO:0000313" key="6">
    <source>
        <dbReference type="Proteomes" id="UP000028486"/>
    </source>
</evidence>
<dbReference type="KEGG" id="caj:CIG1485E_0787"/>
<dbReference type="PANTHER" id="PTHR21666">
    <property type="entry name" value="PEPTIDASE-RELATED"/>
    <property type="match status" value="1"/>
</dbReference>
<keyword evidence="3" id="KW-0812">Transmembrane</keyword>
<evidence type="ECO:0000256" key="2">
    <source>
        <dbReference type="SAM" id="Coils"/>
    </source>
</evidence>
<keyword evidence="6" id="KW-1185">Reference proteome</keyword>
<dbReference type="InterPro" id="IPR011055">
    <property type="entry name" value="Dup_hybrid_motif"/>
</dbReference>
<dbReference type="InterPro" id="IPR050570">
    <property type="entry name" value="Cell_wall_metabolism_enzyme"/>
</dbReference>
<sequence length="296" mass="33700">MKNKFVITITDVNGSKQYMLHQLIKRVVLYVALFLVVIFVFGLFYIDYLETKTNDLNTKKEELLSINSKLTSQNEDMQSKIKASNEEFAAIEDKIADLEDQLGLNPDNNVSIDERIDNAMLTGLEQQLMFSQIPNGKVIDDNGVSASFGWRTHPILNRKEFHPGIDLRADIGTPIYAPADGVIEYAGYNATSGFGYLVIIEHNFGFKTRFAHMSRKDVVKEGQFIKKGDLIGYSGNTGMSTGPHLHYEVRFVQRALDPTNFMNWNNKNYEEIFKKEQRVSWQSLIKTLGALTLKQQ</sequence>
<dbReference type="GO" id="GO:0004222">
    <property type="term" value="F:metalloendopeptidase activity"/>
    <property type="evidence" value="ECO:0007669"/>
    <property type="project" value="TreeGrafter"/>
</dbReference>
<dbReference type="HOGENOM" id="CLU_029425_2_3_7"/>
<accession>A0A076FAX4</accession>
<keyword evidence="3" id="KW-1133">Transmembrane helix</keyword>
<dbReference type="EMBL" id="CP009043">
    <property type="protein sequence ID" value="AII14632.1"/>
    <property type="molecule type" value="Genomic_DNA"/>
</dbReference>
<evidence type="ECO:0000259" key="4">
    <source>
        <dbReference type="Pfam" id="PF01551"/>
    </source>
</evidence>
<feature type="transmembrane region" description="Helical" evidence="3">
    <location>
        <begin position="27"/>
        <end position="46"/>
    </location>
</feature>
<evidence type="ECO:0000256" key="3">
    <source>
        <dbReference type="SAM" id="Phobius"/>
    </source>
</evidence>
<dbReference type="OrthoDB" id="9815245at2"/>
<dbReference type="InterPro" id="IPR016047">
    <property type="entry name" value="M23ase_b-sheet_dom"/>
</dbReference>
<dbReference type="eggNOG" id="COG0739">
    <property type="taxonomic scope" value="Bacteria"/>
</dbReference>
<feature type="domain" description="M23ase beta-sheet core" evidence="4">
    <location>
        <begin position="161"/>
        <end position="258"/>
    </location>
</feature>
<dbReference type="Gene3D" id="2.70.70.10">
    <property type="entry name" value="Glucose Permease (Domain IIA)"/>
    <property type="match status" value="1"/>
</dbReference>
<protein>
    <submittedName>
        <fullName evidence="5">Zinc metallopeptidase, M23 family</fullName>
    </submittedName>
</protein>
<dbReference type="STRING" id="1244531.CIG2463D_0788"/>
<gene>
    <name evidence="5" type="ORF">CIG1485E_0787</name>
</gene>
<organism evidence="5 6">
    <name type="scientific">Campylobacter iguaniorum</name>
    <dbReference type="NCBI Taxonomy" id="1244531"/>
    <lineage>
        <taxon>Bacteria</taxon>
        <taxon>Pseudomonadati</taxon>
        <taxon>Campylobacterota</taxon>
        <taxon>Epsilonproteobacteria</taxon>
        <taxon>Campylobacterales</taxon>
        <taxon>Campylobacteraceae</taxon>
        <taxon>Campylobacter</taxon>
    </lineage>
</organism>
<feature type="coiled-coil region" evidence="2">
    <location>
        <begin position="60"/>
        <end position="101"/>
    </location>
</feature>
<dbReference type="Pfam" id="PF01551">
    <property type="entry name" value="Peptidase_M23"/>
    <property type="match status" value="1"/>
</dbReference>
<dbReference type="SUPFAM" id="SSF51261">
    <property type="entry name" value="Duplicated hybrid motif"/>
    <property type="match status" value="1"/>
</dbReference>
<reference evidence="6" key="1">
    <citation type="journal article" date="2014" name="Genome Announc.">
        <title>Complete Genome Sequence of Campylobacter iguaniorum Strain 1485ET, Isolated from a Bearded Dragon (Pogona vitticeps).</title>
        <authorList>
            <person name="Gilbert M.J."/>
            <person name="Miller W.G."/>
            <person name="Yee E."/>
            <person name="Kik M."/>
            <person name="Wagenaar J.A."/>
            <person name="Duim B."/>
        </authorList>
    </citation>
    <scope>NUCLEOTIDE SEQUENCE [LARGE SCALE GENOMIC DNA]</scope>
    <source>
        <strain evidence="6">1485E</strain>
    </source>
</reference>
<keyword evidence="1" id="KW-0732">Signal</keyword>
<evidence type="ECO:0000256" key="1">
    <source>
        <dbReference type="ARBA" id="ARBA00022729"/>
    </source>
</evidence>
<dbReference type="AlphaFoldDB" id="A0A076FAX4"/>
<evidence type="ECO:0000313" key="5">
    <source>
        <dbReference type="EMBL" id="AII14632.1"/>
    </source>
</evidence>